<protein>
    <submittedName>
        <fullName evidence="3">Uncharacterized protein</fullName>
    </submittedName>
</protein>
<organism evidence="3 4">
    <name type="scientific">Carya illinoinensis</name>
    <name type="common">Pecan</name>
    <dbReference type="NCBI Taxonomy" id="32201"/>
    <lineage>
        <taxon>Eukaryota</taxon>
        <taxon>Viridiplantae</taxon>
        <taxon>Streptophyta</taxon>
        <taxon>Embryophyta</taxon>
        <taxon>Tracheophyta</taxon>
        <taxon>Spermatophyta</taxon>
        <taxon>Magnoliopsida</taxon>
        <taxon>eudicotyledons</taxon>
        <taxon>Gunneridae</taxon>
        <taxon>Pentapetalae</taxon>
        <taxon>rosids</taxon>
        <taxon>fabids</taxon>
        <taxon>Fagales</taxon>
        <taxon>Juglandaceae</taxon>
        <taxon>Carya</taxon>
    </lineage>
</organism>
<evidence type="ECO:0000313" key="3">
    <source>
        <dbReference type="EMBL" id="KAG6619691.1"/>
    </source>
</evidence>
<keyword evidence="1" id="KW-0175">Coiled coil</keyword>
<comment type="caution">
    <text evidence="3">The sequence shown here is derived from an EMBL/GenBank/DDBJ whole genome shotgun (WGS) entry which is preliminary data.</text>
</comment>
<evidence type="ECO:0000256" key="2">
    <source>
        <dbReference type="SAM" id="MobiDB-lite"/>
    </source>
</evidence>
<dbReference type="Pfam" id="PF03004">
    <property type="entry name" value="Transposase_24"/>
    <property type="match status" value="1"/>
</dbReference>
<feature type="coiled-coil region" evidence="1">
    <location>
        <begin position="388"/>
        <end position="422"/>
    </location>
</feature>
<evidence type="ECO:0000313" key="4">
    <source>
        <dbReference type="Proteomes" id="UP000811246"/>
    </source>
</evidence>
<gene>
    <name evidence="3" type="ORF">I3842_Q087900</name>
</gene>
<name>A0A922A473_CARIL</name>
<proteinExistence type="predicted"/>
<accession>A0A922A473</accession>
<dbReference type="PANTHER" id="PTHR33499">
    <property type="entry name" value="OS12G0282400 PROTEIN-RELATED"/>
    <property type="match status" value="1"/>
</dbReference>
<feature type="region of interest" description="Disordered" evidence="2">
    <location>
        <begin position="88"/>
        <end position="118"/>
    </location>
</feature>
<dbReference type="PANTHER" id="PTHR33499:SF11">
    <property type="entry name" value="NO APICAL MERISTEM-ASSOCIATED C-TERMINAL DOMAIN-CONTAINING PROTEIN"/>
    <property type="match status" value="1"/>
</dbReference>
<dbReference type="AlphaFoldDB" id="A0A922A473"/>
<dbReference type="Proteomes" id="UP000811246">
    <property type="component" value="Unassembled WGS sequence"/>
</dbReference>
<dbReference type="EMBL" id="MU228938">
    <property type="protein sequence ID" value="KAG6619691.1"/>
    <property type="molecule type" value="Genomic_DNA"/>
</dbReference>
<evidence type="ECO:0000256" key="1">
    <source>
        <dbReference type="SAM" id="Coils"/>
    </source>
</evidence>
<sequence>MCRLRMPSIQLLCPLDVASPLLLSQPVLTPSSKHDLKSETDPSLLLWSVHNMPLAGRGRGRSHGVCYGRGRSSCESSVRGKAPVATLNLRGDGMSTSDDSTVPPDVVPSTEPQEQGVEVDSNIPTNVEEGLVPPTRKRGRGAAKNLEFDKIRKFGPIALTIKDGETSPCCENYTIFTSRLTWLVKHHVDLSHPSWHDLPDNEKEELIARVRADFVLDWTKKNHRDTVTKTLRKRFNHIRYELHKIYKSYKTLANVPELVTPATWVKLCARWSSAEFRMISEKNKSNKAKQQTNHTAGQTSFVRLMQMRSESDEHLIDFFKEVRWSKKKGKFVTPATEEKHNEMVAKYSKLEPEKQTKDVAASIFREVLGHRPGYARGLGEMVIPESSRQNTVEKFAALTERAERHEKDAEYYKNQLEELRGNVESVGEAS</sequence>
<reference evidence="3" key="1">
    <citation type="submission" date="2021-01" db="EMBL/GenBank/DDBJ databases">
        <authorList>
            <person name="Lovell J.T."/>
            <person name="Bentley N."/>
            <person name="Bhattarai G."/>
            <person name="Jenkins J.W."/>
            <person name="Sreedasyam A."/>
            <person name="Alarcon Y."/>
            <person name="Bock C."/>
            <person name="Boston L."/>
            <person name="Carlson J."/>
            <person name="Cervantes K."/>
            <person name="Clermont K."/>
            <person name="Krom N."/>
            <person name="Kubenka K."/>
            <person name="Mamidi S."/>
            <person name="Mattison C."/>
            <person name="Monteros M."/>
            <person name="Pisani C."/>
            <person name="Plott C."/>
            <person name="Rajasekar S."/>
            <person name="Rhein H.S."/>
            <person name="Rohla C."/>
            <person name="Song M."/>
            <person name="Hilaire R.S."/>
            <person name="Shu S."/>
            <person name="Wells L."/>
            <person name="Wang X."/>
            <person name="Webber J."/>
            <person name="Heerema R.J."/>
            <person name="Klein P."/>
            <person name="Conner P."/>
            <person name="Grauke L."/>
            <person name="Grimwood J."/>
            <person name="Schmutz J."/>
            <person name="Randall J.J."/>
        </authorList>
    </citation>
    <scope>NUCLEOTIDE SEQUENCE</scope>
    <source>
        <tissue evidence="3">Leaf</tissue>
    </source>
</reference>
<dbReference type="InterPro" id="IPR004252">
    <property type="entry name" value="Probable_transposase_24"/>
</dbReference>